<evidence type="ECO:0000313" key="4">
    <source>
        <dbReference type="Proteomes" id="UP001391051"/>
    </source>
</evidence>
<dbReference type="GeneID" id="92080495"/>
<dbReference type="Proteomes" id="UP001391051">
    <property type="component" value="Unassembled WGS sequence"/>
</dbReference>
<feature type="chain" id="PRO_5045830341" evidence="2">
    <location>
        <begin position="27"/>
        <end position="210"/>
    </location>
</feature>
<sequence length="210" mass="22032">MLPTPPRWRFALLSLWLPSLLEGALGQGSTGNSLLDTTATPGAHTLTATAAAPSTLERILTPSRLPEVSASSSLLPPGSSLPATVYISPSPDAANGSNGDGGLRLGLGLGVGIGLPLMILLGVGCFLLWRLLGKTCPMDFLKAIVATAEAEKQKQQHHRWDSDDEYAAAAYPKELSSTETVTSDPLKTLSTEVYEAGGVARQMRPVELDV</sequence>
<evidence type="ECO:0000256" key="1">
    <source>
        <dbReference type="SAM" id="Phobius"/>
    </source>
</evidence>
<keyword evidence="1" id="KW-0472">Membrane</keyword>
<protein>
    <submittedName>
        <fullName evidence="3">Uncharacterized protein</fullName>
    </submittedName>
</protein>
<gene>
    <name evidence="3" type="ORF">PG986_011211</name>
</gene>
<keyword evidence="4" id="KW-1185">Reference proteome</keyword>
<name>A0ABR1Q4H0_9PEZI</name>
<comment type="caution">
    <text evidence="3">The sequence shown here is derived from an EMBL/GenBank/DDBJ whole genome shotgun (WGS) entry which is preliminary data.</text>
</comment>
<keyword evidence="1" id="KW-0812">Transmembrane</keyword>
<accession>A0ABR1Q4H0</accession>
<keyword evidence="1" id="KW-1133">Transmembrane helix</keyword>
<proteinExistence type="predicted"/>
<reference evidence="3 4" key="1">
    <citation type="submission" date="2023-01" db="EMBL/GenBank/DDBJ databases">
        <title>Analysis of 21 Apiospora genomes using comparative genomics revels a genus with tremendous synthesis potential of carbohydrate active enzymes and secondary metabolites.</title>
        <authorList>
            <person name="Sorensen T."/>
        </authorList>
    </citation>
    <scope>NUCLEOTIDE SEQUENCE [LARGE SCALE GENOMIC DNA]</scope>
    <source>
        <strain evidence="3 4">CBS 24483</strain>
    </source>
</reference>
<evidence type="ECO:0000256" key="2">
    <source>
        <dbReference type="SAM" id="SignalP"/>
    </source>
</evidence>
<dbReference type="EMBL" id="JAQQWE010000007">
    <property type="protein sequence ID" value="KAK7946890.1"/>
    <property type="molecule type" value="Genomic_DNA"/>
</dbReference>
<organism evidence="3 4">
    <name type="scientific">Apiospora aurea</name>
    <dbReference type="NCBI Taxonomy" id="335848"/>
    <lineage>
        <taxon>Eukaryota</taxon>
        <taxon>Fungi</taxon>
        <taxon>Dikarya</taxon>
        <taxon>Ascomycota</taxon>
        <taxon>Pezizomycotina</taxon>
        <taxon>Sordariomycetes</taxon>
        <taxon>Xylariomycetidae</taxon>
        <taxon>Amphisphaeriales</taxon>
        <taxon>Apiosporaceae</taxon>
        <taxon>Apiospora</taxon>
    </lineage>
</organism>
<dbReference type="RefSeq" id="XP_066696924.1">
    <property type="nucleotide sequence ID" value="XM_066847433.1"/>
</dbReference>
<feature type="signal peptide" evidence="2">
    <location>
        <begin position="1"/>
        <end position="26"/>
    </location>
</feature>
<feature type="transmembrane region" description="Helical" evidence="1">
    <location>
        <begin position="107"/>
        <end position="132"/>
    </location>
</feature>
<evidence type="ECO:0000313" key="3">
    <source>
        <dbReference type="EMBL" id="KAK7946890.1"/>
    </source>
</evidence>
<keyword evidence="2" id="KW-0732">Signal</keyword>